<dbReference type="EMBL" id="JACSQG010000001">
    <property type="protein sequence ID" value="MBD7976141.1"/>
    <property type="molecule type" value="Genomic_DNA"/>
</dbReference>
<comment type="pathway">
    <text evidence="1 10">Cofactor biosynthesis; (R)-pantothenate biosynthesis; (R)-pantoate from 3-methyl-2-oxobutanoate: step 2/2.</text>
</comment>
<dbReference type="SUPFAM" id="SSF51735">
    <property type="entry name" value="NAD(P)-binding Rossmann-fold domains"/>
    <property type="match status" value="1"/>
</dbReference>
<keyword evidence="6 10" id="KW-0521">NADP</keyword>
<dbReference type="InterPro" id="IPR013752">
    <property type="entry name" value="KPA_reductase"/>
</dbReference>
<evidence type="ECO:0000256" key="3">
    <source>
        <dbReference type="ARBA" id="ARBA00013014"/>
    </source>
</evidence>
<keyword evidence="14" id="KW-1185">Reference proteome</keyword>
<dbReference type="RefSeq" id="WP_251834904.1">
    <property type="nucleotide sequence ID" value="NZ_JACSQG010000001.1"/>
</dbReference>
<protein>
    <recommendedName>
        <fullName evidence="4 10">2-dehydropantoate 2-reductase</fullName>
        <ecNumber evidence="3 10">1.1.1.169</ecNumber>
    </recommendedName>
    <alternativeName>
        <fullName evidence="8 10">Ketopantoate reductase</fullName>
    </alternativeName>
</protein>
<feature type="domain" description="Ketopantoate reductase N-terminal" evidence="11">
    <location>
        <begin position="3"/>
        <end position="151"/>
    </location>
</feature>
<evidence type="ECO:0000256" key="7">
    <source>
        <dbReference type="ARBA" id="ARBA00023002"/>
    </source>
</evidence>
<gene>
    <name evidence="13" type="ORF">H9642_02930</name>
</gene>
<dbReference type="EC" id="1.1.1.169" evidence="3 10"/>
<evidence type="ECO:0000256" key="6">
    <source>
        <dbReference type="ARBA" id="ARBA00022857"/>
    </source>
</evidence>
<dbReference type="Gene3D" id="3.40.50.720">
    <property type="entry name" value="NAD(P)-binding Rossmann-like Domain"/>
    <property type="match status" value="1"/>
</dbReference>
<evidence type="ECO:0000256" key="4">
    <source>
        <dbReference type="ARBA" id="ARBA00019465"/>
    </source>
</evidence>
<dbReference type="InterPro" id="IPR013332">
    <property type="entry name" value="KPR_N"/>
</dbReference>
<evidence type="ECO:0000259" key="12">
    <source>
        <dbReference type="Pfam" id="PF08546"/>
    </source>
</evidence>
<comment type="similarity">
    <text evidence="2 10">Belongs to the ketopantoate reductase family.</text>
</comment>
<evidence type="ECO:0000313" key="13">
    <source>
        <dbReference type="EMBL" id="MBD7976141.1"/>
    </source>
</evidence>
<proteinExistence type="inferred from homology"/>
<accession>A0ABR8TK51</accession>
<dbReference type="Gene3D" id="1.10.1040.10">
    <property type="entry name" value="N-(1-d-carboxylethyl)-l-norvaline Dehydrogenase, domain 2"/>
    <property type="match status" value="1"/>
</dbReference>
<dbReference type="SUPFAM" id="SSF48179">
    <property type="entry name" value="6-phosphogluconate dehydrogenase C-terminal domain-like"/>
    <property type="match status" value="1"/>
</dbReference>
<reference evidence="13 14" key="1">
    <citation type="submission" date="2020-08" db="EMBL/GenBank/DDBJ databases">
        <title>A Genomic Blueprint of the Chicken Gut Microbiome.</title>
        <authorList>
            <person name="Gilroy R."/>
            <person name="Ravi A."/>
            <person name="Getino M."/>
            <person name="Pursley I."/>
            <person name="Horton D.L."/>
            <person name="Alikhan N.-F."/>
            <person name="Baker D."/>
            <person name="Gharbi K."/>
            <person name="Hall N."/>
            <person name="Watson M."/>
            <person name="Adriaenssens E.M."/>
            <person name="Foster-Nyarko E."/>
            <person name="Jarju S."/>
            <person name="Secka A."/>
            <person name="Antonio M."/>
            <person name="Oren A."/>
            <person name="Chaudhuri R."/>
            <person name="La Ragione R.M."/>
            <person name="Hildebrand F."/>
            <person name="Pallen M.J."/>
        </authorList>
    </citation>
    <scope>NUCLEOTIDE SEQUENCE [LARGE SCALE GENOMIC DNA]</scope>
    <source>
        <strain evidence="13 14">Sa2CUA2</strain>
    </source>
</reference>
<keyword evidence="7 10" id="KW-0560">Oxidoreductase</keyword>
<organism evidence="13 14">
    <name type="scientific">Serpens gallinarum</name>
    <dbReference type="NCBI Taxonomy" id="2763075"/>
    <lineage>
        <taxon>Bacteria</taxon>
        <taxon>Pseudomonadati</taxon>
        <taxon>Pseudomonadota</taxon>
        <taxon>Gammaproteobacteria</taxon>
        <taxon>Pseudomonadales</taxon>
        <taxon>Pseudomonadaceae</taxon>
        <taxon>Pseudomonas</taxon>
    </lineage>
</organism>
<dbReference type="Proteomes" id="UP000611945">
    <property type="component" value="Unassembled WGS sequence"/>
</dbReference>
<evidence type="ECO:0000313" key="14">
    <source>
        <dbReference type="Proteomes" id="UP000611945"/>
    </source>
</evidence>
<evidence type="ECO:0000256" key="5">
    <source>
        <dbReference type="ARBA" id="ARBA00022655"/>
    </source>
</evidence>
<evidence type="ECO:0000256" key="1">
    <source>
        <dbReference type="ARBA" id="ARBA00004994"/>
    </source>
</evidence>
<name>A0ABR8TK51_9PSED</name>
<dbReference type="Pfam" id="PF08546">
    <property type="entry name" value="ApbA_C"/>
    <property type="match status" value="1"/>
</dbReference>
<dbReference type="InterPro" id="IPR008927">
    <property type="entry name" value="6-PGluconate_DH-like_C_sf"/>
</dbReference>
<dbReference type="NCBIfam" id="TIGR00745">
    <property type="entry name" value="apbA_panE"/>
    <property type="match status" value="1"/>
</dbReference>
<dbReference type="InterPro" id="IPR036291">
    <property type="entry name" value="NAD(P)-bd_dom_sf"/>
</dbReference>
<feature type="domain" description="Ketopantoate reductase C-terminal" evidence="12">
    <location>
        <begin position="174"/>
        <end position="287"/>
    </location>
</feature>
<dbReference type="PANTHER" id="PTHR43765:SF2">
    <property type="entry name" value="2-DEHYDROPANTOATE 2-REDUCTASE"/>
    <property type="match status" value="1"/>
</dbReference>
<evidence type="ECO:0000256" key="2">
    <source>
        <dbReference type="ARBA" id="ARBA00007870"/>
    </source>
</evidence>
<keyword evidence="5 10" id="KW-0566">Pantothenate biosynthesis</keyword>
<evidence type="ECO:0000259" key="11">
    <source>
        <dbReference type="Pfam" id="PF02558"/>
    </source>
</evidence>
<dbReference type="InterPro" id="IPR003710">
    <property type="entry name" value="ApbA"/>
</dbReference>
<evidence type="ECO:0000256" key="10">
    <source>
        <dbReference type="RuleBase" id="RU362068"/>
    </source>
</evidence>
<dbReference type="PANTHER" id="PTHR43765">
    <property type="entry name" value="2-DEHYDROPANTOATE 2-REDUCTASE-RELATED"/>
    <property type="match status" value="1"/>
</dbReference>
<dbReference type="InterPro" id="IPR050838">
    <property type="entry name" value="Ketopantoate_reductase"/>
</dbReference>
<comment type="caution">
    <text evidence="13">The sequence shown here is derived from an EMBL/GenBank/DDBJ whole genome shotgun (WGS) entry which is preliminary data.</text>
</comment>
<comment type="function">
    <text evidence="10">Catalyzes the NADPH-dependent reduction of ketopantoate into pantoic acid.</text>
</comment>
<comment type="catalytic activity">
    <reaction evidence="9 10">
        <text>(R)-pantoate + NADP(+) = 2-dehydropantoate + NADPH + H(+)</text>
        <dbReference type="Rhea" id="RHEA:16233"/>
        <dbReference type="ChEBI" id="CHEBI:11561"/>
        <dbReference type="ChEBI" id="CHEBI:15378"/>
        <dbReference type="ChEBI" id="CHEBI:15980"/>
        <dbReference type="ChEBI" id="CHEBI:57783"/>
        <dbReference type="ChEBI" id="CHEBI:58349"/>
        <dbReference type="EC" id="1.1.1.169"/>
    </reaction>
</comment>
<sequence length="303" mass="32397">MTWHILGAGSLGTLWATRLARAGFPVTLLLRNAQRLAAYEAVGGLTLVEAGHSQHIALPAQSLEACEPISRLLLACKAYDALSAIQAVAPRLAAGAELILLQNGLGSQDAVAAHVPHARCIRASSTEGAYRDGDFRVVFAGQGQTWLGDPDNPTPPAWLSELASAGIPHQWTHDIQARLWRKLALNCAINPLTVLLDCRNGELAEHGAEVKALCAELDLLLRTQGHAEAAVGLHEEVLKVIQATAANYSSMHQDVAGGRRTEIAYLLGYACTAARRLGLVLPYLNDLQHRLLGHLRARGLPTA</sequence>
<evidence type="ECO:0000256" key="8">
    <source>
        <dbReference type="ARBA" id="ARBA00032024"/>
    </source>
</evidence>
<dbReference type="InterPro" id="IPR013328">
    <property type="entry name" value="6PGD_dom2"/>
</dbReference>
<dbReference type="NCBIfam" id="NF004311">
    <property type="entry name" value="PRK05708.1"/>
    <property type="match status" value="1"/>
</dbReference>
<dbReference type="Pfam" id="PF02558">
    <property type="entry name" value="ApbA"/>
    <property type="match status" value="1"/>
</dbReference>
<evidence type="ECO:0000256" key="9">
    <source>
        <dbReference type="ARBA" id="ARBA00048793"/>
    </source>
</evidence>